<dbReference type="SUPFAM" id="SSF53822">
    <property type="entry name" value="Periplasmic binding protein-like I"/>
    <property type="match status" value="1"/>
</dbReference>
<feature type="chain" id="PRO_5026096773" evidence="5">
    <location>
        <begin position="26"/>
        <end position="387"/>
    </location>
</feature>
<dbReference type="PANTHER" id="PTHR46847:SF1">
    <property type="entry name" value="D-ALLOSE-BINDING PERIPLASMIC PROTEIN-RELATED"/>
    <property type="match status" value="1"/>
</dbReference>
<dbReference type="Pfam" id="PF13407">
    <property type="entry name" value="Peripla_BP_4"/>
    <property type="match status" value="1"/>
</dbReference>
<gene>
    <name evidence="7" type="ORF">G5V58_14025</name>
</gene>
<feature type="signal peptide" evidence="5">
    <location>
        <begin position="1"/>
        <end position="25"/>
    </location>
</feature>
<feature type="compositionally biased region" description="Low complexity" evidence="4">
    <location>
        <begin position="26"/>
        <end position="36"/>
    </location>
</feature>
<protein>
    <submittedName>
        <fullName evidence="7">Substrate-binding domain-containing protein</fullName>
    </submittedName>
</protein>
<proteinExistence type="inferred from homology"/>
<feature type="domain" description="Periplasmic binding protein" evidence="6">
    <location>
        <begin position="94"/>
        <end position="343"/>
    </location>
</feature>
<evidence type="ECO:0000256" key="1">
    <source>
        <dbReference type="ARBA" id="ARBA00004196"/>
    </source>
</evidence>
<sequence length="387" mass="39568">MTRGRRLRAGLGVLAVTALLLSACGDDGDSSSSGSDGSSGSGSSGDTSAEVTNQDAQDMVDALLAGDVEYNLPTESVDPGEHHIAIIASGLASPGPAVLAQNAEDAVKAIGWTADPTTDGKFTPTTQAQLIQQAVLDKVDGIILVAITPAAVDAAVQAAADADIPVVCALCGPGLPDGMVGVGNDPDAAGEAQAAYAASVAKPGDTVVVYQNSEFQQSEEQMSHAADTVEELCPDCKVERPDLTLAESATPNAPIFTSLLQQYGEGDLSSVLVPFDTPASVLANSAQALGRTDFNVVGLGALSPFVDMVGAGQPVVAKADVLLSTPLYGWASVDELARVLAGADTWDAESMPVGLVDESTYGNYEKGNLFILPQDDWKGTFTSLWGK</sequence>
<evidence type="ECO:0000313" key="8">
    <source>
        <dbReference type="Proteomes" id="UP000502996"/>
    </source>
</evidence>
<keyword evidence="8" id="KW-1185">Reference proteome</keyword>
<name>A0A6G6WF00_9ACTN</name>
<dbReference type="GO" id="GO:0030246">
    <property type="term" value="F:carbohydrate binding"/>
    <property type="evidence" value="ECO:0007669"/>
    <property type="project" value="UniProtKB-ARBA"/>
</dbReference>
<dbReference type="Proteomes" id="UP000502996">
    <property type="component" value="Chromosome"/>
</dbReference>
<feature type="region of interest" description="Disordered" evidence="4">
    <location>
        <begin position="26"/>
        <end position="51"/>
    </location>
</feature>
<comment type="similarity">
    <text evidence="2">Belongs to the bacterial solute-binding protein 2 family.</text>
</comment>
<dbReference type="RefSeq" id="WP_165233803.1">
    <property type="nucleotide sequence ID" value="NZ_CP049257.1"/>
</dbReference>
<dbReference type="AlphaFoldDB" id="A0A6G6WF00"/>
<accession>A0A6G6WF00</accession>
<dbReference type="Gene3D" id="3.40.50.2300">
    <property type="match status" value="2"/>
</dbReference>
<evidence type="ECO:0000256" key="2">
    <source>
        <dbReference type="ARBA" id="ARBA00007639"/>
    </source>
</evidence>
<evidence type="ECO:0000313" key="7">
    <source>
        <dbReference type="EMBL" id="QIG43733.1"/>
    </source>
</evidence>
<organism evidence="7 8">
    <name type="scientific">Nocardioides anomalus</name>
    <dbReference type="NCBI Taxonomy" id="2712223"/>
    <lineage>
        <taxon>Bacteria</taxon>
        <taxon>Bacillati</taxon>
        <taxon>Actinomycetota</taxon>
        <taxon>Actinomycetes</taxon>
        <taxon>Propionibacteriales</taxon>
        <taxon>Nocardioidaceae</taxon>
        <taxon>Nocardioides</taxon>
    </lineage>
</organism>
<keyword evidence="3 5" id="KW-0732">Signal</keyword>
<evidence type="ECO:0000256" key="4">
    <source>
        <dbReference type="SAM" id="MobiDB-lite"/>
    </source>
</evidence>
<dbReference type="GO" id="GO:0030313">
    <property type="term" value="C:cell envelope"/>
    <property type="evidence" value="ECO:0007669"/>
    <property type="project" value="UniProtKB-SubCell"/>
</dbReference>
<evidence type="ECO:0000256" key="5">
    <source>
        <dbReference type="SAM" id="SignalP"/>
    </source>
</evidence>
<dbReference type="KEGG" id="nano:G5V58_14025"/>
<dbReference type="EMBL" id="CP049257">
    <property type="protein sequence ID" value="QIG43733.1"/>
    <property type="molecule type" value="Genomic_DNA"/>
</dbReference>
<evidence type="ECO:0000259" key="6">
    <source>
        <dbReference type="Pfam" id="PF13407"/>
    </source>
</evidence>
<dbReference type="InterPro" id="IPR028082">
    <property type="entry name" value="Peripla_BP_I"/>
</dbReference>
<dbReference type="PANTHER" id="PTHR46847">
    <property type="entry name" value="D-ALLOSE-BINDING PERIPLASMIC PROTEIN-RELATED"/>
    <property type="match status" value="1"/>
</dbReference>
<reference evidence="7 8" key="1">
    <citation type="submission" date="2020-02" db="EMBL/GenBank/DDBJ databases">
        <title>Full genome sequence of Nocardioides sp. R-3366.</title>
        <authorList>
            <person name="Im W.-T."/>
        </authorList>
    </citation>
    <scope>NUCLEOTIDE SEQUENCE [LARGE SCALE GENOMIC DNA]</scope>
    <source>
        <strain evidence="7 8">R-3366</strain>
    </source>
</reference>
<evidence type="ECO:0000256" key="3">
    <source>
        <dbReference type="ARBA" id="ARBA00022729"/>
    </source>
</evidence>
<dbReference type="PROSITE" id="PS51257">
    <property type="entry name" value="PROKAR_LIPOPROTEIN"/>
    <property type="match status" value="1"/>
</dbReference>
<dbReference type="InterPro" id="IPR025997">
    <property type="entry name" value="SBP_2_dom"/>
</dbReference>
<comment type="subcellular location">
    <subcellularLocation>
        <location evidence="1">Cell envelope</location>
    </subcellularLocation>
</comment>